<evidence type="ECO:0000313" key="1">
    <source>
        <dbReference type="EMBL" id="JAH53120.1"/>
    </source>
</evidence>
<reference evidence="1" key="1">
    <citation type="submission" date="2014-11" db="EMBL/GenBank/DDBJ databases">
        <authorList>
            <person name="Amaro Gonzalez C."/>
        </authorList>
    </citation>
    <scope>NUCLEOTIDE SEQUENCE</scope>
</reference>
<name>A0A0E9TJP8_ANGAN</name>
<accession>A0A0E9TJP8</accession>
<dbReference type="EMBL" id="GBXM01055457">
    <property type="protein sequence ID" value="JAH53120.1"/>
    <property type="molecule type" value="Transcribed_RNA"/>
</dbReference>
<organism evidence="1">
    <name type="scientific">Anguilla anguilla</name>
    <name type="common">European freshwater eel</name>
    <name type="synonym">Muraena anguilla</name>
    <dbReference type="NCBI Taxonomy" id="7936"/>
    <lineage>
        <taxon>Eukaryota</taxon>
        <taxon>Metazoa</taxon>
        <taxon>Chordata</taxon>
        <taxon>Craniata</taxon>
        <taxon>Vertebrata</taxon>
        <taxon>Euteleostomi</taxon>
        <taxon>Actinopterygii</taxon>
        <taxon>Neopterygii</taxon>
        <taxon>Teleostei</taxon>
        <taxon>Anguilliformes</taxon>
        <taxon>Anguillidae</taxon>
        <taxon>Anguilla</taxon>
    </lineage>
</organism>
<reference evidence="1" key="2">
    <citation type="journal article" date="2015" name="Fish Shellfish Immunol.">
        <title>Early steps in the European eel (Anguilla anguilla)-Vibrio vulnificus interaction in the gills: Role of the RtxA13 toxin.</title>
        <authorList>
            <person name="Callol A."/>
            <person name="Pajuelo D."/>
            <person name="Ebbesson L."/>
            <person name="Teles M."/>
            <person name="MacKenzie S."/>
            <person name="Amaro C."/>
        </authorList>
    </citation>
    <scope>NUCLEOTIDE SEQUENCE</scope>
</reference>
<dbReference type="AlphaFoldDB" id="A0A0E9TJP8"/>
<proteinExistence type="predicted"/>
<protein>
    <submittedName>
        <fullName evidence="1">Uncharacterized protein</fullName>
    </submittedName>
</protein>
<sequence>MTYFHLTLEPRRSDKQLRSALSLVMLAYCTDSSLEAMKTLGIQLARFSIAAMNLLDDFRS</sequence>